<name>A0A1K1SE94_9BACT</name>
<dbReference type="STRING" id="1004.SAMN05661012_05294"/>
<proteinExistence type="predicted"/>
<evidence type="ECO:0008006" key="6">
    <source>
        <dbReference type="Google" id="ProtNLM"/>
    </source>
</evidence>
<evidence type="ECO:0000313" key="2">
    <source>
        <dbReference type="EMBL" id="SFW82704.1"/>
    </source>
</evidence>
<feature type="signal peptide" evidence="1">
    <location>
        <begin position="1"/>
        <end position="21"/>
    </location>
</feature>
<keyword evidence="1" id="KW-0732">Signal</keyword>
<evidence type="ECO:0000256" key="1">
    <source>
        <dbReference type="SAM" id="SignalP"/>
    </source>
</evidence>
<dbReference type="AlphaFoldDB" id="A0A1K1SE94"/>
<dbReference type="RefSeq" id="WP_072364302.1">
    <property type="nucleotide sequence ID" value="NZ_CP139972.1"/>
</dbReference>
<dbReference type="EMBL" id="CP140154">
    <property type="protein sequence ID" value="WQG87862.1"/>
    <property type="molecule type" value="Genomic_DNA"/>
</dbReference>
<evidence type="ECO:0000313" key="4">
    <source>
        <dbReference type="Proteomes" id="UP000183788"/>
    </source>
</evidence>
<dbReference type="EMBL" id="FPIZ01000021">
    <property type="protein sequence ID" value="SFW82704.1"/>
    <property type="molecule type" value="Genomic_DNA"/>
</dbReference>
<keyword evidence="5" id="KW-1185">Reference proteome</keyword>
<sequence length="244" mass="28391">MNLKYTLFALICCLCYFAVYAQDSTEQKPVKLRQHVYPSIGGDGPILTFGDVKYAGEHVSTVPRFTFFFNMGRNYNYDVTKWFGIFSGINIKNIGIITKASDSLDIKLKRRVYTLGVPFGIKIGDVRGQNFFFFLGGQYDLAFNYKEKQFVDGKKVKKFNEWFSDRTPLLMPSLFAGFRFYPGIGLKVQYYPNDFFNKDYKQTVAGVATYPYRNVAAKIFLVTLTYDFRDPWIKNYGHFRHLHH</sequence>
<dbReference type="OrthoDB" id="1118205at2"/>
<dbReference type="Proteomes" id="UP000183788">
    <property type="component" value="Unassembled WGS sequence"/>
</dbReference>
<protein>
    <recommendedName>
        <fullName evidence="6">Outer membrane protein beta-barrel domain-containing protein</fullName>
    </recommendedName>
</protein>
<accession>A0A1K1SE94</accession>
<reference evidence="2 4" key="1">
    <citation type="submission" date="2016-11" db="EMBL/GenBank/DDBJ databases">
        <authorList>
            <person name="Jaros S."/>
            <person name="Januszkiewicz K."/>
            <person name="Wedrychowicz H."/>
        </authorList>
    </citation>
    <scope>NUCLEOTIDE SEQUENCE [LARGE SCALE GENOMIC DNA]</scope>
    <source>
        <strain evidence="2 4">DSM 784</strain>
    </source>
</reference>
<evidence type="ECO:0000313" key="3">
    <source>
        <dbReference type="EMBL" id="WQG87862.1"/>
    </source>
</evidence>
<dbReference type="Proteomes" id="UP001326715">
    <property type="component" value="Chromosome"/>
</dbReference>
<feature type="chain" id="PRO_5012566320" description="Outer membrane protein beta-barrel domain-containing protein" evidence="1">
    <location>
        <begin position="22"/>
        <end position="244"/>
    </location>
</feature>
<organism evidence="2 4">
    <name type="scientific">Chitinophaga sancti</name>
    <dbReference type="NCBI Taxonomy" id="1004"/>
    <lineage>
        <taxon>Bacteria</taxon>
        <taxon>Pseudomonadati</taxon>
        <taxon>Bacteroidota</taxon>
        <taxon>Chitinophagia</taxon>
        <taxon>Chitinophagales</taxon>
        <taxon>Chitinophagaceae</taxon>
        <taxon>Chitinophaga</taxon>
    </lineage>
</organism>
<evidence type="ECO:0000313" key="5">
    <source>
        <dbReference type="Proteomes" id="UP001326715"/>
    </source>
</evidence>
<gene>
    <name evidence="2" type="ORF">SAMN05661012_05294</name>
    <name evidence="3" type="ORF">SR876_23325</name>
</gene>
<reference evidence="3 5" key="2">
    <citation type="submission" date="2023-11" db="EMBL/GenBank/DDBJ databases">
        <title>MicrobeMod: A computational toolkit for identifying prokaryotic methylation and restriction-modification with nanopore sequencing.</title>
        <authorList>
            <person name="Crits-Christoph A."/>
            <person name="Kang S.C."/>
            <person name="Lee H."/>
            <person name="Ostrov N."/>
        </authorList>
    </citation>
    <scope>NUCLEOTIDE SEQUENCE [LARGE SCALE GENOMIC DNA]</scope>
    <source>
        <strain evidence="3 5">ATCC 23090</strain>
    </source>
</reference>